<dbReference type="GO" id="GO:0006388">
    <property type="term" value="P:tRNA splicing, via endonucleolytic cleavage and ligation"/>
    <property type="evidence" value="ECO:0007669"/>
    <property type="project" value="TreeGrafter"/>
</dbReference>
<evidence type="ECO:0000256" key="5">
    <source>
        <dbReference type="ARBA" id="ARBA00023027"/>
    </source>
</evidence>
<dbReference type="AlphaFoldDB" id="A0A8H7ESG7"/>
<dbReference type="FunFam" id="3.20.170.30:FF:000002">
    <property type="entry name" value="Phosphotransferase, putative"/>
    <property type="match status" value="1"/>
</dbReference>
<dbReference type="InterPro" id="IPR042081">
    <property type="entry name" value="RNA_2'-PTrans_C"/>
</dbReference>
<dbReference type="Gene3D" id="1.10.10.970">
    <property type="entry name" value="RNA 2'-phosphotransferase, Tpt1/KptA family, N-terminal domain"/>
    <property type="match status" value="1"/>
</dbReference>
<evidence type="ECO:0000313" key="8">
    <source>
        <dbReference type="Proteomes" id="UP000605846"/>
    </source>
</evidence>
<dbReference type="SUPFAM" id="SSF56399">
    <property type="entry name" value="ADP-ribosylation"/>
    <property type="match status" value="1"/>
</dbReference>
<evidence type="ECO:0000256" key="4">
    <source>
        <dbReference type="ARBA" id="ARBA00022679"/>
    </source>
</evidence>
<evidence type="ECO:0000313" key="7">
    <source>
        <dbReference type="EMBL" id="KAF7728379.1"/>
    </source>
</evidence>
<dbReference type="EMBL" id="JABAYA010000038">
    <property type="protein sequence ID" value="KAF7728379.1"/>
    <property type="molecule type" value="Genomic_DNA"/>
</dbReference>
<accession>A0A8H7ESG7</accession>
<dbReference type="InterPro" id="IPR042080">
    <property type="entry name" value="RNA_2'-PTrans_N"/>
</dbReference>
<keyword evidence="4 7" id="KW-0808">Transferase</keyword>
<dbReference type="PANTHER" id="PTHR12684">
    <property type="entry name" value="PUTATIVE PHOSPHOTRANSFERASE"/>
    <property type="match status" value="1"/>
</dbReference>
<evidence type="ECO:0000256" key="6">
    <source>
        <dbReference type="ARBA" id="ARBA00047949"/>
    </source>
</evidence>
<comment type="caution">
    <text evidence="7">The sequence shown here is derived from an EMBL/GenBank/DDBJ whole genome shotgun (WGS) entry which is preliminary data.</text>
</comment>
<evidence type="ECO:0000256" key="1">
    <source>
        <dbReference type="ARBA" id="ARBA00003343"/>
    </source>
</evidence>
<dbReference type="OrthoDB" id="419694at2759"/>
<sequence>MESGGPAFSHTETVRLSKQLSYILRHGAIKEKLQLTAEGYVRLDDLLARPKLKGVTFEAIDHVVRTNDKKRFQMKCEDDIWWIRATQGHSLRQLGNMDLILCTEALPIVVHGTYLERWSSIQRQGLKTMSRNHIHLAPGLPSDEGVISGMRTTSEVFIYIDMAKALADGIQFYRSVNNVILTQGQDGVLAPCYFERVVTRDGTLLA</sequence>
<comment type="similarity">
    <text evidence="2">Belongs to the KptA/TPT1 family.</text>
</comment>
<reference evidence="7" key="1">
    <citation type="submission" date="2020-01" db="EMBL/GenBank/DDBJ databases">
        <title>Genome Sequencing of Three Apophysomyces-Like Fungal Strains Confirms a Novel Fungal Genus in the Mucoromycota with divergent Burkholderia-like Endosymbiotic Bacteria.</title>
        <authorList>
            <person name="Stajich J.E."/>
            <person name="Macias A.M."/>
            <person name="Carter-House D."/>
            <person name="Lovett B."/>
            <person name="Kasson L.R."/>
            <person name="Berry K."/>
            <person name="Grigoriev I."/>
            <person name="Chang Y."/>
            <person name="Spatafora J."/>
            <person name="Kasson M.T."/>
        </authorList>
    </citation>
    <scope>NUCLEOTIDE SEQUENCE</scope>
    <source>
        <strain evidence="7">NRRL A-21654</strain>
    </source>
</reference>
<comment type="function">
    <text evidence="1">Catalyzes the last step of tRNA splicing, the transfer of the splice junction 2'-phosphate from ligated tRNA to NAD to produce ADP-ribose 1''-2'' cyclic phosphate.</text>
</comment>
<name>A0A8H7ESG7_9FUNG</name>
<dbReference type="Pfam" id="PF01885">
    <property type="entry name" value="PTS_2-RNA"/>
    <property type="match status" value="1"/>
</dbReference>
<dbReference type="GO" id="GO:0000215">
    <property type="term" value="F:tRNA 2'-phosphotransferase activity"/>
    <property type="evidence" value="ECO:0007669"/>
    <property type="project" value="UniProtKB-EC"/>
</dbReference>
<dbReference type="InterPro" id="IPR002745">
    <property type="entry name" value="Ptrans_KptA/Tpt1"/>
</dbReference>
<dbReference type="Gene3D" id="3.20.170.30">
    <property type="match status" value="1"/>
</dbReference>
<keyword evidence="5" id="KW-0520">NAD</keyword>
<gene>
    <name evidence="7" type="primary">TRPT1</name>
    <name evidence="7" type="ORF">EC973_006187</name>
</gene>
<dbReference type="PANTHER" id="PTHR12684:SF2">
    <property type="entry name" value="TRNA 2'-PHOSPHOTRANSFERASE 1"/>
    <property type="match status" value="1"/>
</dbReference>
<dbReference type="EC" id="2.7.1.160" evidence="3"/>
<comment type="catalytic activity">
    <reaction evidence="6">
        <text>2'-phospho-[ligated tRNA] + NAD(+) = mature tRNA + ADP-alpha-D-ribose 1'',2''-cyclic phosphate + nicotinamide</text>
        <dbReference type="Rhea" id="RHEA:23324"/>
        <dbReference type="Rhea" id="RHEA-COMP:11106"/>
        <dbReference type="Rhea" id="RHEA-COMP:11107"/>
        <dbReference type="ChEBI" id="CHEBI:17154"/>
        <dbReference type="ChEBI" id="CHEBI:57540"/>
        <dbReference type="ChEBI" id="CHEBI:76596"/>
        <dbReference type="ChEBI" id="CHEBI:82883"/>
        <dbReference type="ChEBI" id="CHEBI:85027"/>
        <dbReference type="EC" id="2.7.1.160"/>
    </reaction>
</comment>
<proteinExistence type="inferred from homology"/>
<keyword evidence="8" id="KW-1185">Reference proteome</keyword>
<evidence type="ECO:0000256" key="3">
    <source>
        <dbReference type="ARBA" id="ARBA00012007"/>
    </source>
</evidence>
<organism evidence="7 8">
    <name type="scientific">Apophysomyces ossiformis</name>
    <dbReference type="NCBI Taxonomy" id="679940"/>
    <lineage>
        <taxon>Eukaryota</taxon>
        <taxon>Fungi</taxon>
        <taxon>Fungi incertae sedis</taxon>
        <taxon>Mucoromycota</taxon>
        <taxon>Mucoromycotina</taxon>
        <taxon>Mucoromycetes</taxon>
        <taxon>Mucorales</taxon>
        <taxon>Mucorineae</taxon>
        <taxon>Mucoraceae</taxon>
        <taxon>Apophysomyces</taxon>
    </lineage>
</organism>
<dbReference type="Proteomes" id="UP000605846">
    <property type="component" value="Unassembled WGS sequence"/>
</dbReference>
<protein>
    <recommendedName>
        <fullName evidence="3">2'-phosphotransferase</fullName>
        <ecNumber evidence="3">2.7.1.160</ecNumber>
    </recommendedName>
</protein>
<evidence type="ECO:0000256" key="2">
    <source>
        <dbReference type="ARBA" id="ARBA00009836"/>
    </source>
</evidence>